<gene>
    <name evidence="2" type="ORF">HERILL_LOCUS10026</name>
</gene>
<proteinExistence type="predicted"/>
<name>A0A7R8UUJ5_HERIL</name>
<accession>A0A7R8UUJ5</accession>
<protein>
    <submittedName>
        <fullName evidence="2">Uncharacterized protein</fullName>
    </submittedName>
</protein>
<organism evidence="2 3">
    <name type="scientific">Hermetia illucens</name>
    <name type="common">Black soldier fly</name>
    <dbReference type="NCBI Taxonomy" id="343691"/>
    <lineage>
        <taxon>Eukaryota</taxon>
        <taxon>Metazoa</taxon>
        <taxon>Ecdysozoa</taxon>
        <taxon>Arthropoda</taxon>
        <taxon>Hexapoda</taxon>
        <taxon>Insecta</taxon>
        <taxon>Pterygota</taxon>
        <taxon>Neoptera</taxon>
        <taxon>Endopterygota</taxon>
        <taxon>Diptera</taxon>
        <taxon>Brachycera</taxon>
        <taxon>Stratiomyomorpha</taxon>
        <taxon>Stratiomyidae</taxon>
        <taxon>Hermetiinae</taxon>
        <taxon>Hermetia</taxon>
    </lineage>
</organism>
<dbReference type="InParanoid" id="A0A7R8UUJ5"/>
<evidence type="ECO:0000313" key="2">
    <source>
        <dbReference type="EMBL" id="CAD7087309.1"/>
    </source>
</evidence>
<feature type="region of interest" description="Disordered" evidence="1">
    <location>
        <begin position="1"/>
        <end position="47"/>
    </location>
</feature>
<feature type="compositionally biased region" description="Polar residues" evidence="1">
    <location>
        <begin position="75"/>
        <end position="89"/>
    </location>
</feature>
<reference evidence="2 3" key="1">
    <citation type="submission" date="2020-11" db="EMBL/GenBank/DDBJ databases">
        <authorList>
            <person name="Wallbank WR R."/>
            <person name="Pardo Diaz C."/>
            <person name="Kozak K."/>
            <person name="Martin S."/>
            <person name="Jiggins C."/>
            <person name="Moest M."/>
            <person name="Warren A I."/>
            <person name="Generalovic N T."/>
            <person name="Byers J.R.P. K."/>
            <person name="Montejo-Kovacevich G."/>
            <person name="Yen C E."/>
        </authorList>
    </citation>
    <scope>NUCLEOTIDE SEQUENCE [LARGE SCALE GENOMIC DNA]</scope>
</reference>
<keyword evidence="3" id="KW-1185">Reference proteome</keyword>
<sequence length="95" mass="10922">MVEWVKVKRQKRGAAPAPLPDETLSESSFDSAAEEEEIATELRRNNPADKIASLNNIIHRQNITILELRRKIQRMGTSKPQLNNRPSPQHQRRTL</sequence>
<dbReference type="Proteomes" id="UP000594454">
    <property type="component" value="Chromosome 4"/>
</dbReference>
<feature type="region of interest" description="Disordered" evidence="1">
    <location>
        <begin position="71"/>
        <end position="95"/>
    </location>
</feature>
<evidence type="ECO:0000256" key="1">
    <source>
        <dbReference type="SAM" id="MobiDB-lite"/>
    </source>
</evidence>
<evidence type="ECO:0000313" key="3">
    <source>
        <dbReference type="Proteomes" id="UP000594454"/>
    </source>
</evidence>
<dbReference type="EMBL" id="LR899012">
    <property type="protein sequence ID" value="CAD7087309.1"/>
    <property type="molecule type" value="Genomic_DNA"/>
</dbReference>
<dbReference type="AlphaFoldDB" id="A0A7R8UUJ5"/>